<comment type="caution">
    <text evidence="1">The sequence shown here is derived from an EMBL/GenBank/DDBJ whole genome shotgun (WGS) entry which is preliminary data.</text>
</comment>
<protein>
    <submittedName>
        <fullName evidence="1">Uncharacterized protein</fullName>
    </submittedName>
</protein>
<evidence type="ECO:0000313" key="1">
    <source>
        <dbReference type="EMBL" id="CAK5044214.1"/>
    </source>
</evidence>
<sequence length="113" mass="13819">MDKFWEMVDEFESMPNSKGNFRKKIFEIIFFFLCPLSSFIWLRDYIKYFMGEDDSIERMNKFIVELGIDGIEKLRKNESNVREREINLSKLEQFLDLPFYSHWKASIKLENKR</sequence>
<gene>
    <name evidence="1" type="ORF">MENTE1834_LOCUS11385</name>
</gene>
<accession>A0ACB0YF67</accession>
<dbReference type="EMBL" id="CAVMJV010000011">
    <property type="protein sequence ID" value="CAK5044214.1"/>
    <property type="molecule type" value="Genomic_DNA"/>
</dbReference>
<evidence type="ECO:0000313" key="2">
    <source>
        <dbReference type="Proteomes" id="UP001497535"/>
    </source>
</evidence>
<proteinExistence type="predicted"/>
<keyword evidence="2" id="KW-1185">Reference proteome</keyword>
<organism evidence="1 2">
    <name type="scientific">Meloidogyne enterolobii</name>
    <name type="common">Root-knot nematode worm</name>
    <name type="synonym">Meloidogyne mayaguensis</name>
    <dbReference type="NCBI Taxonomy" id="390850"/>
    <lineage>
        <taxon>Eukaryota</taxon>
        <taxon>Metazoa</taxon>
        <taxon>Ecdysozoa</taxon>
        <taxon>Nematoda</taxon>
        <taxon>Chromadorea</taxon>
        <taxon>Rhabditida</taxon>
        <taxon>Tylenchina</taxon>
        <taxon>Tylenchomorpha</taxon>
        <taxon>Tylenchoidea</taxon>
        <taxon>Meloidogynidae</taxon>
        <taxon>Meloidogyninae</taxon>
        <taxon>Meloidogyne</taxon>
    </lineage>
</organism>
<dbReference type="Proteomes" id="UP001497535">
    <property type="component" value="Unassembled WGS sequence"/>
</dbReference>
<name>A0ACB0YF67_MELEN</name>
<reference evidence="1" key="1">
    <citation type="submission" date="2023-11" db="EMBL/GenBank/DDBJ databases">
        <authorList>
            <person name="Poullet M."/>
        </authorList>
    </citation>
    <scope>NUCLEOTIDE SEQUENCE</scope>
    <source>
        <strain evidence="1">E1834</strain>
    </source>
</reference>